<evidence type="ECO:0000256" key="1">
    <source>
        <dbReference type="SAM" id="Phobius"/>
    </source>
</evidence>
<evidence type="ECO:0000313" key="4">
    <source>
        <dbReference type="RefSeq" id="XP_022153882.1"/>
    </source>
</evidence>
<proteinExistence type="predicted"/>
<dbReference type="GeneID" id="111021295"/>
<protein>
    <submittedName>
        <fullName evidence="4">Uncharacterized protein LOC111021295</fullName>
    </submittedName>
</protein>
<dbReference type="KEGG" id="mcha:111021295"/>
<dbReference type="OrthoDB" id="8048545at2759"/>
<reference evidence="4" key="1">
    <citation type="submission" date="2025-08" db="UniProtKB">
        <authorList>
            <consortium name="RefSeq"/>
        </authorList>
    </citation>
    <scope>IDENTIFICATION</scope>
    <source>
        <strain evidence="4">OHB3-1</strain>
    </source>
</reference>
<sequence>MSHNWVLRQLDSTNSFLNGTLYEIVYMAQPPGYVDARFPNYVCQLRKAIYGLKQAPQVWNDTLKSVLLFGLSPIASLISLCSSIIMTFSCCLLCVSREYTCLMVIRKQTAVARSSTESEYRVLAHAFAEISGLFVSGPLV</sequence>
<dbReference type="InterPro" id="IPR013103">
    <property type="entry name" value="RVT_2"/>
</dbReference>
<evidence type="ECO:0000313" key="3">
    <source>
        <dbReference type="Proteomes" id="UP000504603"/>
    </source>
</evidence>
<dbReference type="RefSeq" id="XP_022153882.1">
    <property type="nucleotide sequence ID" value="XM_022298190.1"/>
</dbReference>
<accession>A0A6J1DK60</accession>
<feature type="transmembrane region" description="Helical" evidence="1">
    <location>
        <begin position="66"/>
        <end position="95"/>
    </location>
</feature>
<keyword evidence="1" id="KW-1133">Transmembrane helix</keyword>
<dbReference type="Proteomes" id="UP000504603">
    <property type="component" value="Unplaced"/>
</dbReference>
<dbReference type="Pfam" id="PF07727">
    <property type="entry name" value="RVT_2"/>
    <property type="match status" value="1"/>
</dbReference>
<organism evidence="3 4">
    <name type="scientific">Momordica charantia</name>
    <name type="common">Bitter gourd</name>
    <name type="synonym">Balsam pear</name>
    <dbReference type="NCBI Taxonomy" id="3673"/>
    <lineage>
        <taxon>Eukaryota</taxon>
        <taxon>Viridiplantae</taxon>
        <taxon>Streptophyta</taxon>
        <taxon>Embryophyta</taxon>
        <taxon>Tracheophyta</taxon>
        <taxon>Spermatophyta</taxon>
        <taxon>Magnoliopsida</taxon>
        <taxon>eudicotyledons</taxon>
        <taxon>Gunneridae</taxon>
        <taxon>Pentapetalae</taxon>
        <taxon>rosids</taxon>
        <taxon>fabids</taxon>
        <taxon>Cucurbitales</taxon>
        <taxon>Cucurbitaceae</taxon>
        <taxon>Momordiceae</taxon>
        <taxon>Momordica</taxon>
    </lineage>
</organism>
<evidence type="ECO:0000259" key="2">
    <source>
        <dbReference type="Pfam" id="PF07727"/>
    </source>
</evidence>
<keyword evidence="1" id="KW-0472">Membrane</keyword>
<keyword evidence="1" id="KW-0812">Transmembrane</keyword>
<dbReference type="AlphaFoldDB" id="A0A6J1DK60"/>
<feature type="domain" description="Reverse transcriptase Ty1/copia-type" evidence="2">
    <location>
        <begin position="3"/>
        <end position="67"/>
    </location>
</feature>
<keyword evidence="3" id="KW-1185">Reference proteome</keyword>
<gene>
    <name evidence="4" type="primary">LOC111021295</name>
</gene>
<name>A0A6J1DK60_MOMCH</name>